<sequence>MVTFLEKWNNIHPKFANYVNGQWNKHILHWAVFFANCFSKQTAHQGIHTNNYTEAWHRVLKARYLTKDKCRIDEVIQILADEVATDYRFNCKQVNMGFAPQTTNKFQMRSKILADSYTKESLLLLGVGQFQHDLHFFTSSFTNPIDQAYTVHFELGRPGHMPRLRKCTCAHFLQFASACKHMYYFAREHQMLVIEQVDPSEWHNPTTWAPEPSQRRELILIDDVDSDIKIVNPKTSSKQMRGKENHNSAADTSTKRTRVHIPCSGTLSDSLTLAMLQPTHSTMLTSTQSNKEVAMVDNNILNARAQSSGLNTLKWVVEVLKTVKNRKDFAQC</sequence>
<dbReference type="OrthoDB" id="3247294at2759"/>
<evidence type="ECO:0000256" key="2">
    <source>
        <dbReference type="SAM" id="MobiDB-lite"/>
    </source>
</evidence>
<keyword evidence="1" id="KW-0479">Metal-binding</keyword>
<evidence type="ECO:0000313" key="5">
    <source>
        <dbReference type="Proteomes" id="UP000008783"/>
    </source>
</evidence>
<feature type="region of interest" description="Disordered" evidence="2">
    <location>
        <begin position="234"/>
        <end position="257"/>
    </location>
</feature>
<dbReference type="GO" id="GO:0008270">
    <property type="term" value="F:zinc ion binding"/>
    <property type="evidence" value="ECO:0007669"/>
    <property type="project" value="UniProtKB-KW"/>
</dbReference>
<protein>
    <recommendedName>
        <fullName evidence="3">SWIM-type domain-containing protein</fullName>
    </recommendedName>
</protein>
<gene>
    <name evidence="4" type="ORF">PGTG_13820</name>
</gene>
<name>E3KUR6_PUCGT</name>
<proteinExistence type="predicted"/>
<dbReference type="PROSITE" id="PS50966">
    <property type="entry name" value="ZF_SWIM"/>
    <property type="match status" value="1"/>
</dbReference>
<dbReference type="VEuPathDB" id="FungiDB:PGTG_13820"/>
<dbReference type="PANTHER" id="PTHR48159:SF1">
    <property type="entry name" value="MEMBRANE-ASSOCIATED GIANT PROTEIN ANTIGEN, PUTATIVE-RELATED"/>
    <property type="match status" value="1"/>
</dbReference>
<evidence type="ECO:0000259" key="3">
    <source>
        <dbReference type="PROSITE" id="PS50966"/>
    </source>
</evidence>
<dbReference type="HOGENOM" id="CLU_837119_0_0_1"/>
<keyword evidence="1" id="KW-0862">Zinc</keyword>
<dbReference type="RefSeq" id="XP_003332435.2">
    <property type="nucleotide sequence ID" value="XM_003332387.2"/>
</dbReference>
<dbReference type="AlphaFoldDB" id="E3KUR6"/>
<accession>E3KUR6</accession>
<keyword evidence="1" id="KW-0863">Zinc-finger</keyword>
<keyword evidence="5" id="KW-1185">Reference proteome</keyword>
<dbReference type="InParanoid" id="E3KUR6"/>
<dbReference type="KEGG" id="pgr:PGTG_13820"/>
<reference evidence="5" key="2">
    <citation type="journal article" date="2011" name="Proc. Natl. Acad. Sci. U.S.A.">
        <title>Obligate biotrophy features unraveled by the genomic analysis of rust fungi.</title>
        <authorList>
            <person name="Duplessis S."/>
            <person name="Cuomo C.A."/>
            <person name="Lin Y.-C."/>
            <person name="Aerts A."/>
            <person name="Tisserant E."/>
            <person name="Veneault-Fourrey C."/>
            <person name="Joly D.L."/>
            <person name="Hacquard S."/>
            <person name="Amselem J."/>
            <person name="Cantarel B.L."/>
            <person name="Chiu R."/>
            <person name="Coutinho P.M."/>
            <person name="Feau N."/>
            <person name="Field M."/>
            <person name="Frey P."/>
            <person name="Gelhaye E."/>
            <person name="Goldberg J."/>
            <person name="Grabherr M.G."/>
            <person name="Kodira C.D."/>
            <person name="Kohler A."/>
            <person name="Kuees U."/>
            <person name="Lindquist E.A."/>
            <person name="Lucas S.M."/>
            <person name="Mago R."/>
            <person name="Mauceli E."/>
            <person name="Morin E."/>
            <person name="Murat C."/>
            <person name="Pangilinan J.L."/>
            <person name="Park R."/>
            <person name="Pearson M."/>
            <person name="Quesneville H."/>
            <person name="Rouhier N."/>
            <person name="Sakthikumar S."/>
            <person name="Salamov A.A."/>
            <person name="Schmutz J."/>
            <person name="Selles B."/>
            <person name="Shapiro H."/>
            <person name="Tanguay P."/>
            <person name="Tuskan G.A."/>
            <person name="Henrissat B."/>
            <person name="Van de Peer Y."/>
            <person name="Rouze P."/>
            <person name="Ellis J.G."/>
            <person name="Dodds P.N."/>
            <person name="Schein J.E."/>
            <person name="Zhong S."/>
            <person name="Hamelin R.C."/>
            <person name="Grigoriev I.V."/>
            <person name="Szabo L.J."/>
            <person name="Martin F."/>
        </authorList>
    </citation>
    <scope>NUCLEOTIDE SEQUENCE [LARGE SCALE GENOMIC DNA]</scope>
    <source>
        <strain evidence="5">CRL 75-36-700-3 / race SCCL</strain>
    </source>
</reference>
<dbReference type="PANTHER" id="PTHR48159">
    <property type="entry name" value="MULE DOMAIN-CONTAINING PROTEIN"/>
    <property type="match status" value="1"/>
</dbReference>
<reference key="1">
    <citation type="submission" date="2007-01" db="EMBL/GenBank/DDBJ databases">
        <title>The Genome Sequence of Puccinia graminis f. sp. tritici Strain CRL 75-36-700-3.</title>
        <authorList>
            <consortium name="The Broad Institute Genome Sequencing Platform"/>
            <person name="Birren B."/>
            <person name="Lander E."/>
            <person name="Galagan J."/>
            <person name="Nusbaum C."/>
            <person name="Devon K."/>
            <person name="Cuomo C."/>
            <person name="Jaffe D."/>
            <person name="Butler J."/>
            <person name="Alvarez P."/>
            <person name="Gnerre S."/>
            <person name="Grabherr M."/>
            <person name="Mauceli E."/>
            <person name="Brockman W."/>
            <person name="Young S."/>
            <person name="LaButti K."/>
            <person name="Sykes S."/>
            <person name="DeCaprio D."/>
            <person name="Crawford M."/>
            <person name="Koehrsen M."/>
            <person name="Engels R."/>
            <person name="Montgomery P."/>
            <person name="Pearson M."/>
            <person name="Howarth C."/>
            <person name="Larson L."/>
            <person name="White J."/>
            <person name="Zeng Q."/>
            <person name="Kodira C."/>
            <person name="Yandava C."/>
            <person name="Alvarado L."/>
            <person name="O'Leary S."/>
            <person name="Szabo L."/>
            <person name="Dean R."/>
            <person name="Schein J."/>
        </authorList>
    </citation>
    <scope>NUCLEOTIDE SEQUENCE</scope>
    <source>
        <strain>CRL 75-36-700-3</strain>
    </source>
</reference>
<evidence type="ECO:0000256" key="1">
    <source>
        <dbReference type="PROSITE-ProRule" id="PRU00325"/>
    </source>
</evidence>
<feature type="domain" description="SWIM-type" evidence="3">
    <location>
        <begin position="149"/>
        <end position="190"/>
    </location>
</feature>
<dbReference type="GeneID" id="10535075"/>
<evidence type="ECO:0000313" key="4">
    <source>
        <dbReference type="EMBL" id="EFP88016.2"/>
    </source>
</evidence>
<dbReference type="EMBL" id="DS178310">
    <property type="protein sequence ID" value="EFP88016.2"/>
    <property type="molecule type" value="Genomic_DNA"/>
</dbReference>
<organism evidence="4 5">
    <name type="scientific">Puccinia graminis f. sp. tritici (strain CRL 75-36-700-3 / race SCCL)</name>
    <name type="common">Black stem rust fungus</name>
    <dbReference type="NCBI Taxonomy" id="418459"/>
    <lineage>
        <taxon>Eukaryota</taxon>
        <taxon>Fungi</taxon>
        <taxon>Dikarya</taxon>
        <taxon>Basidiomycota</taxon>
        <taxon>Pucciniomycotina</taxon>
        <taxon>Pucciniomycetes</taxon>
        <taxon>Pucciniales</taxon>
        <taxon>Pucciniaceae</taxon>
        <taxon>Puccinia</taxon>
    </lineage>
</organism>
<dbReference type="Proteomes" id="UP000008783">
    <property type="component" value="Unassembled WGS sequence"/>
</dbReference>
<dbReference type="InterPro" id="IPR007527">
    <property type="entry name" value="Znf_SWIM"/>
</dbReference>